<accession>A0A9P1MTI2</accession>
<feature type="compositionally biased region" description="Basic and acidic residues" evidence="1">
    <location>
        <begin position="208"/>
        <end position="235"/>
    </location>
</feature>
<comment type="caution">
    <text evidence="2">The sequence shown here is derived from an EMBL/GenBank/DDBJ whole genome shotgun (WGS) entry which is preliminary data.</text>
</comment>
<gene>
    <name evidence="2" type="ORF">CAMP_LOCUS957</name>
</gene>
<proteinExistence type="predicted"/>
<evidence type="ECO:0008006" key="4">
    <source>
        <dbReference type="Google" id="ProtNLM"/>
    </source>
</evidence>
<dbReference type="OrthoDB" id="5875573at2759"/>
<keyword evidence="3" id="KW-1185">Reference proteome</keyword>
<evidence type="ECO:0000256" key="1">
    <source>
        <dbReference type="SAM" id="MobiDB-lite"/>
    </source>
</evidence>
<dbReference type="AlphaFoldDB" id="A0A9P1MTI2"/>
<sequence>MRESYKSRDQIAETVLKSSDFGTIREIVRYSVNSSLNEHRTKHETEPRVYEHKERVIHSLVQSWLNKNGYPLAAIAMKCEMNGNLIENPERYIVSGELFENNLRLQSEKNLPPVNSEKEIWEQRELPLIEKEEKDVINIRRSQETLEKSMKQRIEKEVERKNRIKEKSDDESEKSSSDETTSATSDNDTSSSSGTDEPKNWGPSKIELVTDKMMVDSEKKEQFDERKTVEVKREEIEEGDLEELKFPEDDSVDELDDFDTGLLSSGGSDISF</sequence>
<dbReference type="EMBL" id="CANHGI010000001">
    <property type="protein sequence ID" value="CAI5438320.1"/>
    <property type="molecule type" value="Genomic_DNA"/>
</dbReference>
<feature type="compositionally biased region" description="Acidic residues" evidence="1">
    <location>
        <begin position="249"/>
        <end position="259"/>
    </location>
</feature>
<evidence type="ECO:0000313" key="2">
    <source>
        <dbReference type="EMBL" id="CAI5438320.1"/>
    </source>
</evidence>
<organism evidence="2 3">
    <name type="scientific">Caenorhabditis angaria</name>
    <dbReference type="NCBI Taxonomy" id="860376"/>
    <lineage>
        <taxon>Eukaryota</taxon>
        <taxon>Metazoa</taxon>
        <taxon>Ecdysozoa</taxon>
        <taxon>Nematoda</taxon>
        <taxon>Chromadorea</taxon>
        <taxon>Rhabditida</taxon>
        <taxon>Rhabditina</taxon>
        <taxon>Rhabditomorpha</taxon>
        <taxon>Rhabditoidea</taxon>
        <taxon>Rhabditidae</taxon>
        <taxon>Peloderinae</taxon>
        <taxon>Caenorhabditis</taxon>
    </lineage>
</organism>
<feature type="compositionally biased region" description="Basic and acidic residues" evidence="1">
    <location>
        <begin position="146"/>
        <end position="177"/>
    </location>
</feature>
<reference evidence="2" key="1">
    <citation type="submission" date="2022-11" db="EMBL/GenBank/DDBJ databases">
        <authorList>
            <person name="Kikuchi T."/>
        </authorList>
    </citation>
    <scope>NUCLEOTIDE SEQUENCE</scope>
    <source>
        <strain evidence="2">PS1010</strain>
    </source>
</reference>
<protein>
    <recommendedName>
        <fullName evidence="4">LisH domain-containing protein</fullName>
    </recommendedName>
</protein>
<feature type="compositionally biased region" description="Low complexity" evidence="1">
    <location>
        <begin position="178"/>
        <end position="195"/>
    </location>
</feature>
<evidence type="ECO:0000313" key="3">
    <source>
        <dbReference type="Proteomes" id="UP001152747"/>
    </source>
</evidence>
<feature type="region of interest" description="Disordered" evidence="1">
    <location>
        <begin position="146"/>
        <end position="272"/>
    </location>
</feature>
<feature type="compositionally biased region" description="Polar residues" evidence="1">
    <location>
        <begin position="262"/>
        <end position="272"/>
    </location>
</feature>
<name>A0A9P1MTI2_9PELO</name>
<dbReference type="Proteomes" id="UP001152747">
    <property type="component" value="Unassembled WGS sequence"/>
</dbReference>